<feature type="binding site" evidence="8">
    <location>
        <begin position="66"/>
        <end position="67"/>
    </location>
    <ligand>
        <name>NAD(+)</name>
        <dbReference type="ChEBI" id="CHEBI:57540"/>
    </ligand>
</feature>
<dbReference type="PANTHER" id="PTHR20275">
    <property type="entry name" value="NAD KINASE"/>
    <property type="match status" value="1"/>
</dbReference>
<comment type="subcellular location">
    <subcellularLocation>
        <location evidence="8">Cytoplasm</location>
    </subcellularLocation>
</comment>
<comment type="caution">
    <text evidence="8">Lacks conserved residue(s) required for the propagation of feature annotation.</text>
</comment>
<dbReference type="GO" id="GO:0005524">
    <property type="term" value="F:ATP binding"/>
    <property type="evidence" value="ECO:0007669"/>
    <property type="project" value="UniProtKB-KW"/>
</dbReference>
<accession>V4GTD7</accession>
<dbReference type="InterPro" id="IPR002504">
    <property type="entry name" value="NADK"/>
</dbReference>
<keyword evidence="6 8" id="KW-0521">NADP</keyword>
<name>V4GTD7_9EURY</name>
<dbReference type="Pfam" id="PF20143">
    <property type="entry name" value="NAD_kinase_C"/>
    <property type="match status" value="1"/>
</dbReference>
<comment type="similarity">
    <text evidence="8">Belongs to the NAD kinase family.</text>
</comment>
<dbReference type="PANTHER" id="PTHR20275:SF43">
    <property type="entry name" value="BIFUNCTIONAL NADP PHOSPHATASE_NAD KINASE"/>
    <property type="match status" value="1"/>
</dbReference>
<evidence type="ECO:0000256" key="3">
    <source>
        <dbReference type="ARBA" id="ARBA00022741"/>
    </source>
</evidence>
<keyword evidence="3 8" id="KW-0547">Nucleotide-binding</keyword>
<dbReference type="GO" id="GO:0006741">
    <property type="term" value="P:NADP+ biosynthetic process"/>
    <property type="evidence" value="ECO:0007669"/>
    <property type="project" value="UniProtKB-UniRule"/>
</dbReference>
<keyword evidence="2 8" id="KW-0808">Transferase</keyword>
<dbReference type="InterPro" id="IPR017438">
    <property type="entry name" value="ATP-NAD_kinase_N"/>
</dbReference>
<feature type="binding site" evidence="8">
    <location>
        <begin position="138"/>
        <end position="139"/>
    </location>
    <ligand>
        <name>NAD(+)</name>
        <dbReference type="ChEBI" id="CHEBI:57540"/>
    </ligand>
</feature>
<evidence type="ECO:0000256" key="5">
    <source>
        <dbReference type="ARBA" id="ARBA00022840"/>
    </source>
</evidence>
<gene>
    <name evidence="8" type="primary">nadK</name>
    <name evidence="9" type="ORF">K933_09517</name>
</gene>
<dbReference type="GO" id="GO:0003951">
    <property type="term" value="F:NAD+ kinase activity"/>
    <property type="evidence" value="ECO:0007669"/>
    <property type="project" value="UniProtKB-UniRule"/>
</dbReference>
<dbReference type="EMBL" id="ASGZ01000029">
    <property type="protein sequence ID" value="ESP88351.1"/>
    <property type="molecule type" value="Genomic_DNA"/>
</dbReference>
<feature type="active site" description="Proton acceptor" evidence="8">
    <location>
        <position position="66"/>
    </location>
</feature>
<feature type="binding site" evidence="8">
    <location>
        <begin position="181"/>
        <end position="186"/>
    </location>
    <ligand>
        <name>NAD(+)</name>
        <dbReference type="ChEBI" id="CHEBI:57540"/>
    </ligand>
</feature>
<sequence>MDVDVGVVAQKGNERAAALAGTVRDRLETAGAAVALDRATAGSLGTDGVDVDAMAARDLVVSIGGDGTFLFAARGARGTPVLGVNLGEVGFLNAVSPEEAVDVVLAEVEAFRVGEATVREVPRLAATCDGWESEHAANEVVVQGDRRGHGGGVDCEVRVDGSPYASGHADGVLVSTPTGSTAYNLSERGPLVHPSVDGMVVTGMSMDAADGMPPLVVAPDATVSVALTAAAADAVVISDGRDPHPVAVPTEVRIERADPPMRVAGPDVDFFEALNKLE</sequence>
<dbReference type="SUPFAM" id="SSF111331">
    <property type="entry name" value="NAD kinase/diacylglycerol kinase-like"/>
    <property type="match status" value="1"/>
</dbReference>
<dbReference type="InterPro" id="IPR017437">
    <property type="entry name" value="ATP-NAD_kinase_PpnK-typ_C"/>
</dbReference>
<protein>
    <recommendedName>
        <fullName evidence="8">NAD kinase</fullName>
        <ecNumber evidence="8">2.7.1.23</ecNumber>
    </recommendedName>
    <alternativeName>
        <fullName evidence="8">ATP-dependent NAD kinase</fullName>
    </alternativeName>
</protein>
<reference evidence="9 10" key="1">
    <citation type="journal article" date="2013" name="Genome Announc.">
        <title>Draft Genome Sequence of 'Candidatus Halobonum tyrrellensis' Strain G22, Isolated from the Hypersaline Waters of Lake Tyrrell, Australia.</title>
        <authorList>
            <person name="Ugalde J.A."/>
            <person name="Narasingarao P."/>
            <person name="Kuo S."/>
            <person name="Podell S."/>
            <person name="Allen E.E."/>
        </authorList>
    </citation>
    <scope>NUCLEOTIDE SEQUENCE [LARGE SCALE GENOMIC DNA]</scope>
    <source>
        <strain evidence="9 10">G22</strain>
    </source>
</reference>
<comment type="catalytic activity">
    <reaction evidence="8">
        <text>NAD(+) + ATP = ADP + NADP(+) + H(+)</text>
        <dbReference type="Rhea" id="RHEA:18629"/>
        <dbReference type="ChEBI" id="CHEBI:15378"/>
        <dbReference type="ChEBI" id="CHEBI:30616"/>
        <dbReference type="ChEBI" id="CHEBI:57540"/>
        <dbReference type="ChEBI" id="CHEBI:58349"/>
        <dbReference type="ChEBI" id="CHEBI:456216"/>
        <dbReference type="EC" id="2.7.1.23"/>
    </reaction>
</comment>
<keyword evidence="10" id="KW-1185">Reference proteome</keyword>
<dbReference type="eggNOG" id="arCOG01348">
    <property type="taxonomic scope" value="Archaea"/>
</dbReference>
<dbReference type="PATRIC" id="fig|1324957.4.peg.1938"/>
<feature type="binding site" evidence="8">
    <location>
        <position position="168"/>
    </location>
    <ligand>
        <name>NAD(+)</name>
        <dbReference type="ChEBI" id="CHEBI:57540"/>
    </ligand>
</feature>
<evidence type="ECO:0000256" key="2">
    <source>
        <dbReference type="ARBA" id="ARBA00022679"/>
    </source>
</evidence>
<evidence type="ECO:0000313" key="9">
    <source>
        <dbReference type="EMBL" id="ESP88351.1"/>
    </source>
</evidence>
<keyword evidence="7 8" id="KW-0520">NAD</keyword>
<keyword evidence="1 8" id="KW-0963">Cytoplasm</keyword>
<comment type="function">
    <text evidence="8">Involved in the regulation of the intracellular balance of NAD and NADP, and is a key enzyme in the biosynthesis of NADP. Catalyzes specifically the phosphorylation on 2'-hydroxyl of the adenosine moiety of NAD to yield NADP.</text>
</comment>
<dbReference type="EC" id="2.7.1.23" evidence="8"/>
<evidence type="ECO:0000256" key="7">
    <source>
        <dbReference type="ARBA" id="ARBA00023027"/>
    </source>
</evidence>
<dbReference type="GO" id="GO:0019674">
    <property type="term" value="P:NAD+ metabolic process"/>
    <property type="evidence" value="ECO:0007669"/>
    <property type="project" value="InterPro"/>
</dbReference>
<evidence type="ECO:0000256" key="1">
    <source>
        <dbReference type="ARBA" id="ARBA00022490"/>
    </source>
</evidence>
<dbReference type="Gene3D" id="3.40.50.10330">
    <property type="entry name" value="Probable inorganic polyphosphate/atp-NAD kinase, domain 1"/>
    <property type="match status" value="1"/>
</dbReference>
<evidence type="ECO:0000256" key="6">
    <source>
        <dbReference type="ARBA" id="ARBA00022857"/>
    </source>
</evidence>
<dbReference type="InterPro" id="IPR016064">
    <property type="entry name" value="NAD/diacylglycerol_kinase_sf"/>
</dbReference>
<proteinExistence type="inferred from homology"/>
<keyword evidence="5 8" id="KW-0067">ATP-binding</keyword>
<dbReference type="Gene3D" id="2.60.200.30">
    <property type="entry name" value="Probable inorganic polyphosphate/atp-NAD kinase, domain 2"/>
    <property type="match status" value="1"/>
</dbReference>
<dbReference type="STRING" id="1324957.K933_09517"/>
<dbReference type="Proteomes" id="UP000017840">
    <property type="component" value="Unassembled WGS sequence"/>
</dbReference>
<comment type="cofactor">
    <cofactor evidence="8">
        <name>a divalent metal cation</name>
        <dbReference type="ChEBI" id="CHEBI:60240"/>
    </cofactor>
</comment>
<dbReference type="GO" id="GO:0046872">
    <property type="term" value="F:metal ion binding"/>
    <property type="evidence" value="ECO:0007669"/>
    <property type="project" value="UniProtKB-UniRule"/>
</dbReference>
<evidence type="ECO:0000256" key="8">
    <source>
        <dbReference type="HAMAP-Rule" id="MF_00361"/>
    </source>
</evidence>
<dbReference type="GO" id="GO:0005737">
    <property type="term" value="C:cytoplasm"/>
    <property type="evidence" value="ECO:0007669"/>
    <property type="project" value="UniProtKB-SubCell"/>
</dbReference>
<comment type="caution">
    <text evidence="9">The sequence shown here is derived from an EMBL/GenBank/DDBJ whole genome shotgun (WGS) entry which is preliminary data.</text>
</comment>
<feature type="binding site" evidence="8">
    <location>
        <position position="170"/>
    </location>
    <ligand>
        <name>NAD(+)</name>
        <dbReference type="ChEBI" id="CHEBI:57540"/>
    </ligand>
</feature>
<dbReference type="AlphaFoldDB" id="V4GTD7"/>
<evidence type="ECO:0000256" key="4">
    <source>
        <dbReference type="ARBA" id="ARBA00022777"/>
    </source>
</evidence>
<evidence type="ECO:0000313" key="10">
    <source>
        <dbReference type="Proteomes" id="UP000017840"/>
    </source>
</evidence>
<dbReference type="HAMAP" id="MF_00361">
    <property type="entry name" value="NAD_kinase"/>
    <property type="match status" value="1"/>
</dbReference>
<organism evidence="9 10">
    <name type="scientific">Candidatus Halobonum tyrrellensis G22</name>
    <dbReference type="NCBI Taxonomy" id="1324957"/>
    <lineage>
        <taxon>Archaea</taxon>
        <taxon>Methanobacteriati</taxon>
        <taxon>Methanobacteriota</taxon>
        <taxon>Stenosarchaea group</taxon>
        <taxon>Halobacteria</taxon>
        <taxon>Halobacteriales</taxon>
        <taxon>Haloferacaceae</taxon>
        <taxon>Candidatus Halobonum</taxon>
    </lineage>
</organism>
<keyword evidence="4 8" id="KW-0418">Kinase</keyword>
<dbReference type="Pfam" id="PF01513">
    <property type="entry name" value="NAD_kinase"/>
    <property type="match status" value="1"/>
</dbReference>